<name>A0A1X7D1B6_TRICW</name>
<evidence type="ECO:0000256" key="2">
    <source>
        <dbReference type="ARBA" id="ARBA00023239"/>
    </source>
</evidence>
<dbReference type="InterPro" id="IPR002220">
    <property type="entry name" value="DapA-like"/>
</dbReference>
<evidence type="ECO:0000313" key="5">
    <source>
        <dbReference type="EMBL" id="SMF06840.1"/>
    </source>
</evidence>
<reference evidence="6" key="1">
    <citation type="submission" date="2017-04" db="EMBL/GenBank/DDBJ databases">
        <authorList>
            <person name="Varghese N."/>
            <person name="Submissions S."/>
        </authorList>
    </citation>
    <scope>NUCLEOTIDE SEQUENCE [LARGE SCALE GENOMIC DNA]</scope>
    <source>
        <strain evidence="6">Ballard 720</strain>
    </source>
</reference>
<evidence type="ECO:0000256" key="3">
    <source>
        <dbReference type="PIRNR" id="PIRNR001365"/>
    </source>
</evidence>
<dbReference type="RefSeq" id="WP_085224949.1">
    <property type="nucleotide sequence ID" value="NZ_BSQD01000002.1"/>
</dbReference>
<feature type="binding site" evidence="4">
    <location>
        <position position="215"/>
    </location>
    <ligand>
        <name>pyruvate</name>
        <dbReference type="ChEBI" id="CHEBI:15361"/>
    </ligand>
</feature>
<dbReference type="EMBL" id="FXAH01000002">
    <property type="protein sequence ID" value="SMF06840.1"/>
    <property type="molecule type" value="Genomic_DNA"/>
</dbReference>
<dbReference type="CDD" id="cd00408">
    <property type="entry name" value="DHDPS-like"/>
    <property type="match status" value="1"/>
</dbReference>
<dbReference type="GO" id="GO:0008840">
    <property type="term" value="F:4-hydroxy-tetrahydrodipicolinate synthase activity"/>
    <property type="evidence" value="ECO:0007669"/>
    <property type="project" value="TreeGrafter"/>
</dbReference>
<dbReference type="Gene3D" id="3.20.20.70">
    <property type="entry name" value="Aldolase class I"/>
    <property type="match status" value="1"/>
</dbReference>
<dbReference type="PANTHER" id="PTHR12128:SF66">
    <property type="entry name" value="4-HYDROXY-2-OXOGLUTARATE ALDOLASE, MITOCHONDRIAL"/>
    <property type="match status" value="1"/>
</dbReference>
<protein>
    <submittedName>
        <fullName evidence="5">4-hydroxy-tetrahydrodipicolinate synthase</fullName>
    </submittedName>
</protein>
<dbReference type="InterPro" id="IPR013785">
    <property type="entry name" value="Aldolase_TIM"/>
</dbReference>
<proteinExistence type="inferred from homology"/>
<dbReference type="OrthoDB" id="8723394at2"/>
<evidence type="ECO:0000256" key="1">
    <source>
        <dbReference type="ARBA" id="ARBA00007592"/>
    </source>
</evidence>
<dbReference type="SUPFAM" id="SSF51569">
    <property type="entry name" value="Aldolase"/>
    <property type="match status" value="1"/>
</dbReference>
<dbReference type="STRING" id="28094.SAMN06295900_102252"/>
<evidence type="ECO:0000256" key="4">
    <source>
        <dbReference type="PIRSR" id="PIRSR001365-2"/>
    </source>
</evidence>
<sequence length="308" mass="33318">MVNLSRPFSGLFPVAPTPFTETGDLDLDGQRRVIDCMIDQGVDGICILANYSEQYALTDAERDTLVELCLTHTAGRVPVMVTCSHFSTRIASERARRAAAAGASIVMLMPPYHGATMRTDEAGMFEHFARVAQAAGVPVMIQDAPLSGVALSVPFLVRVARELPLVRYFKIEVPQAAAKLRALIAAGGDVIEGPFDGEEAITLMPDLDAGATGTMSSALLPDLIRPVFDAFRAGRRQEAREGYARILPLVNYENRQCGLRATKTVMMEGGVIKSDAVRHPLEALTGATRAELLELAREANPLALRWGR</sequence>
<dbReference type="PIRSF" id="PIRSF001365">
    <property type="entry name" value="DHDPS"/>
    <property type="match status" value="1"/>
</dbReference>
<keyword evidence="2 3" id="KW-0456">Lyase</keyword>
<dbReference type="AlphaFoldDB" id="A0A1X7D1B6"/>
<accession>A0A1X7D1B6</accession>
<dbReference type="Pfam" id="PF00701">
    <property type="entry name" value="DHDPS"/>
    <property type="match status" value="1"/>
</dbReference>
<comment type="similarity">
    <text evidence="1 3">Belongs to the DapA family.</text>
</comment>
<dbReference type="SMART" id="SM01130">
    <property type="entry name" value="DHDPS"/>
    <property type="match status" value="1"/>
</dbReference>
<evidence type="ECO:0000313" key="6">
    <source>
        <dbReference type="Proteomes" id="UP000192911"/>
    </source>
</evidence>
<organism evidence="5 6">
    <name type="scientific">Trinickia caryophylli</name>
    <name type="common">Paraburkholderia caryophylli</name>
    <dbReference type="NCBI Taxonomy" id="28094"/>
    <lineage>
        <taxon>Bacteria</taxon>
        <taxon>Pseudomonadati</taxon>
        <taxon>Pseudomonadota</taxon>
        <taxon>Betaproteobacteria</taxon>
        <taxon>Burkholderiales</taxon>
        <taxon>Burkholderiaceae</taxon>
        <taxon>Trinickia</taxon>
    </lineage>
</organism>
<dbReference type="GeneID" id="95552425"/>
<dbReference type="Proteomes" id="UP000192911">
    <property type="component" value="Unassembled WGS sequence"/>
</dbReference>
<keyword evidence="6" id="KW-1185">Reference proteome</keyword>
<dbReference type="GO" id="GO:0005829">
    <property type="term" value="C:cytosol"/>
    <property type="evidence" value="ECO:0007669"/>
    <property type="project" value="TreeGrafter"/>
</dbReference>
<gene>
    <name evidence="5" type="ORF">SAMN06295900_102252</name>
</gene>
<dbReference type="PANTHER" id="PTHR12128">
    <property type="entry name" value="DIHYDRODIPICOLINATE SYNTHASE"/>
    <property type="match status" value="1"/>
</dbReference>